<evidence type="ECO:0000313" key="1">
    <source>
        <dbReference type="EMBL" id="PIW16852.1"/>
    </source>
</evidence>
<dbReference type="Proteomes" id="UP000231019">
    <property type="component" value="Unassembled WGS sequence"/>
</dbReference>
<organism evidence="1 2">
    <name type="scientific">bacterium (Candidatus Blackallbacteria) CG17_big_fil_post_rev_8_21_14_2_50_48_46</name>
    <dbReference type="NCBI Taxonomy" id="2014261"/>
    <lineage>
        <taxon>Bacteria</taxon>
        <taxon>Candidatus Blackallbacteria</taxon>
    </lineage>
</organism>
<evidence type="ECO:0000313" key="2">
    <source>
        <dbReference type="Proteomes" id="UP000231019"/>
    </source>
</evidence>
<comment type="caution">
    <text evidence="1">The sequence shown here is derived from an EMBL/GenBank/DDBJ whole genome shotgun (WGS) entry which is preliminary data.</text>
</comment>
<name>A0A2M7G4L1_9BACT</name>
<proteinExistence type="predicted"/>
<dbReference type="EMBL" id="PFFQ01000034">
    <property type="protein sequence ID" value="PIW16852.1"/>
    <property type="molecule type" value="Genomic_DNA"/>
</dbReference>
<gene>
    <name evidence="1" type="ORF">COW36_11255</name>
</gene>
<sequence length="299" mass="34086">MEHLAQLSDLIGMKGQWNAAGTVFKTDTLSYGYLSPIQKIEVEGQGLYMISCPITNTEWWHQFMPVSGCPRLKGQWIEIKDRFDPFCRAAQCDEACGAEDQFVDLSAGRFRVDEDREFLNQRFPRLGFFLERAEKLTQEISRQTGCGILLDTSSSVLDLRARFIGSDENIQKFAQAFKALYAEITRLQGKVSTAWLPQPEDYSDVKISEESVLAEARFYALQEAVRQESLDMLNFLVQKKGGQIIENEYYLPVEQVTYTLLNNRIEASRSGLYMGAEGFKKGVQELQQFFQTTLGGGRW</sequence>
<dbReference type="AlphaFoldDB" id="A0A2M7G4L1"/>
<protein>
    <submittedName>
        <fullName evidence="1">Uncharacterized protein</fullName>
    </submittedName>
</protein>
<accession>A0A2M7G4L1</accession>
<reference evidence="1 2" key="1">
    <citation type="submission" date="2017-09" db="EMBL/GenBank/DDBJ databases">
        <title>Depth-based differentiation of microbial function through sediment-hosted aquifers and enrichment of novel symbionts in the deep terrestrial subsurface.</title>
        <authorList>
            <person name="Probst A.J."/>
            <person name="Ladd B."/>
            <person name="Jarett J.K."/>
            <person name="Geller-Mcgrath D.E."/>
            <person name="Sieber C.M."/>
            <person name="Emerson J.B."/>
            <person name="Anantharaman K."/>
            <person name="Thomas B.C."/>
            <person name="Malmstrom R."/>
            <person name="Stieglmeier M."/>
            <person name="Klingl A."/>
            <person name="Woyke T."/>
            <person name="Ryan C.M."/>
            <person name="Banfield J.F."/>
        </authorList>
    </citation>
    <scope>NUCLEOTIDE SEQUENCE [LARGE SCALE GENOMIC DNA]</scope>
    <source>
        <strain evidence="1">CG17_big_fil_post_rev_8_21_14_2_50_48_46</strain>
    </source>
</reference>